<dbReference type="Proteomes" id="UP000195772">
    <property type="component" value="Unassembled WGS sequence"/>
</dbReference>
<evidence type="ECO:0000313" key="2">
    <source>
        <dbReference type="Proteomes" id="UP000195772"/>
    </source>
</evidence>
<evidence type="ECO:0008006" key="3">
    <source>
        <dbReference type="Google" id="ProtNLM"/>
    </source>
</evidence>
<name>A0A1Y3QW80_9BACT</name>
<sequence length="119" mass="13337">MKRDIIKIEENTIRVTGCDVWMSEPELVELFGTTAGAVGSGIKSVLKEEALNAYEVCKCVRLTSGNNADVYNMEVVIALAFRLDTYPAALLRRWLVRKATMPVRATPPIVIRYKEGYLN</sequence>
<dbReference type="PANTHER" id="PTHR35810">
    <property type="entry name" value="CYTOPLASMIC PROTEIN-RELATED"/>
    <property type="match status" value="1"/>
</dbReference>
<organism evidence="1 2">
    <name type="scientific">Alistipes onderdonkii</name>
    <dbReference type="NCBI Taxonomy" id="328813"/>
    <lineage>
        <taxon>Bacteria</taxon>
        <taxon>Pseudomonadati</taxon>
        <taxon>Bacteroidota</taxon>
        <taxon>Bacteroidia</taxon>
        <taxon>Bacteroidales</taxon>
        <taxon>Rikenellaceae</taxon>
        <taxon>Alistipes</taxon>
    </lineage>
</organism>
<accession>A0A1Y3QW80</accession>
<gene>
    <name evidence="1" type="ORF">B5G41_05585</name>
</gene>
<dbReference type="PANTHER" id="PTHR35810:SF1">
    <property type="entry name" value="CYTOPLASMIC PROTEIN"/>
    <property type="match status" value="1"/>
</dbReference>
<reference evidence="2" key="1">
    <citation type="submission" date="2017-04" db="EMBL/GenBank/DDBJ databases">
        <title>Function of individual gut microbiota members based on whole genome sequencing of pure cultures obtained from chicken caecum.</title>
        <authorList>
            <person name="Medvecky M."/>
            <person name="Cejkova D."/>
            <person name="Polansky O."/>
            <person name="Karasova D."/>
            <person name="Kubasova T."/>
            <person name="Cizek A."/>
            <person name="Rychlik I."/>
        </authorList>
    </citation>
    <scope>NUCLEOTIDE SEQUENCE [LARGE SCALE GENOMIC DNA]</scope>
    <source>
        <strain evidence="2">An90</strain>
    </source>
</reference>
<dbReference type="RefSeq" id="WP_087401719.1">
    <property type="nucleotide sequence ID" value="NZ_NFHB01000003.1"/>
</dbReference>
<dbReference type="AlphaFoldDB" id="A0A1Y3QW80"/>
<dbReference type="EMBL" id="NFHB01000003">
    <property type="protein sequence ID" value="OUN03933.1"/>
    <property type="molecule type" value="Genomic_DNA"/>
</dbReference>
<proteinExistence type="predicted"/>
<evidence type="ECO:0000313" key="1">
    <source>
        <dbReference type="EMBL" id="OUN03933.1"/>
    </source>
</evidence>
<protein>
    <recommendedName>
        <fullName evidence="3">RhuM protein</fullName>
    </recommendedName>
</protein>
<comment type="caution">
    <text evidence="1">The sequence shown here is derived from an EMBL/GenBank/DDBJ whole genome shotgun (WGS) entry which is preliminary data.</text>
</comment>
<dbReference type="OrthoDB" id="997490at2"/>